<dbReference type="RefSeq" id="WP_145345566.1">
    <property type="nucleotide sequence ID" value="NZ_SMLY01000080.1"/>
</dbReference>
<feature type="active site" description="Proton acceptor" evidence="11">
    <location>
        <position position="146"/>
    </location>
</feature>
<dbReference type="Gene3D" id="1.10.8.400">
    <property type="entry name" value="Enoyl acyl carrier protein reductase"/>
    <property type="match status" value="1"/>
</dbReference>
<organism evidence="13 14">
    <name type="scientific">Roseibium hamelinense</name>
    <dbReference type="NCBI Taxonomy" id="150831"/>
    <lineage>
        <taxon>Bacteria</taxon>
        <taxon>Pseudomonadati</taxon>
        <taxon>Pseudomonadota</taxon>
        <taxon>Alphaproteobacteria</taxon>
        <taxon>Hyphomicrobiales</taxon>
        <taxon>Stappiaceae</taxon>
        <taxon>Roseibium</taxon>
    </lineage>
</organism>
<evidence type="ECO:0000256" key="7">
    <source>
        <dbReference type="ARBA" id="ARBA00023098"/>
    </source>
</evidence>
<keyword evidence="5 10" id="KW-0560">Oxidoreductase</keyword>
<dbReference type="InterPro" id="IPR002347">
    <property type="entry name" value="SDR_fam"/>
</dbReference>
<protein>
    <recommendedName>
        <fullName evidence="10">Enoyl-[acyl-carrier-protein] reductase [NADH]</fullName>
        <ecNumber evidence="10">1.3.1.9</ecNumber>
    </recommendedName>
</protein>
<evidence type="ECO:0000256" key="8">
    <source>
        <dbReference type="ARBA" id="ARBA00023160"/>
    </source>
</evidence>
<dbReference type="EC" id="1.3.1.9" evidence="10"/>
<dbReference type="GO" id="GO:0006633">
    <property type="term" value="P:fatty acid biosynthetic process"/>
    <property type="evidence" value="ECO:0007669"/>
    <property type="project" value="UniProtKB-UniPathway"/>
</dbReference>
<dbReference type="Proteomes" id="UP000320593">
    <property type="component" value="Unassembled WGS sequence"/>
</dbReference>
<name>A0A562SNE0_9HYPH</name>
<dbReference type="AlphaFoldDB" id="A0A562SNE0"/>
<dbReference type="FunFam" id="1.10.8.400:FF:000001">
    <property type="entry name" value="Enoyl-[acyl-carrier-protein] reductase [NADH]"/>
    <property type="match status" value="1"/>
</dbReference>
<dbReference type="OrthoDB" id="9803628at2"/>
<evidence type="ECO:0000256" key="12">
    <source>
        <dbReference type="PIRSR" id="PIRSR000094-3"/>
    </source>
</evidence>
<sequence>MSGLMSGKRGLVMGVANDHSIAWGIAKTLAKHGAELAFTYQGEAFGRRTKPLAESVGSNILLSCDVEDEASVDAVFNSLRSEWGSIDFLVHAIAFSDKSELRGKYADTTRENFSRTMLISCFSFTEIAKRAAALMPNGGSMITLTYGGSTKVMPNYNVMGVAKAALESSVRYLAVDYGERNIRINALSAGPVRTLAGSGVSDARLMFSYQKRNAPLHRTVTLDEIGGSGLYLLSDLSGGVTGEVHFVDSGYNIMSMPRLDELKVQEQKTEA</sequence>
<evidence type="ECO:0000256" key="2">
    <source>
        <dbReference type="ARBA" id="ARBA00009233"/>
    </source>
</evidence>
<dbReference type="PANTHER" id="PTHR43159">
    <property type="entry name" value="ENOYL-[ACYL-CARRIER-PROTEIN] REDUCTASE"/>
    <property type="match status" value="1"/>
</dbReference>
<evidence type="ECO:0000256" key="4">
    <source>
        <dbReference type="ARBA" id="ARBA00022832"/>
    </source>
</evidence>
<feature type="binding site" evidence="12">
    <location>
        <position position="14"/>
    </location>
    <ligand>
        <name>NAD(+)</name>
        <dbReference type="ChEBI" id="CHEBI:57540"/>
    </ligand>
</feature>
<dbReference type="EMBL" id="VLLF01000008">
    <property type="protein sequence ID" value="TWI82829.1"/>
    <property type="molecule type" value="Genomic_DNA"/>
</dbReference>
<keyword evidence="14" id="KW-1185">Reference proteome</keyword>
<dbReference type="PRINTS" id="PR00081">
    <property type="entry name" value="GDHRDH"/>
</dbReference>
<evidence type="ECO:0000313" key="14">
    <source>
        <dbReference type="Proteomes" id="UP000320593"/>
    </source>
</evidence>
<comment type="catalytic activity">
    <reaction evidence="9 10">
        <text>a 2,3-saturated acyl-[ACP] + NAD(+) = a (2E)-enoyl-[ACP] + NADH + H(+)</text>
        <dbReference type="Rhea" id="RHEA:10240"/>
        <dbReference type="Rhea" id="RHEA-COMP:9925"/>
        <dbReference type="Rhea" id="RHEA-COMP:9926"/>
        <dbReference type="ChEBI" id="CHEBI:15378"/>
        <dbReference type="ChEBI" id="CHEBI:57540"/>
        <dbReference type="ChEBI" id="CHEBI:57945"/>
        <dbReference type="ChEBI" id="CHEBI:78784"/>
        <dbReference type="ChEBI" id="CHEBI:78785"/>
        <dbReference type="EC" id="1.3.1.9"/>
    </reaction>
</comment>
<dbReference type="Pfam" id="PF13561">
    <property type="entry name" value="adh_short_C2"/>
    <property type="match status" value="1"/>
</dbReference>
<dbReference type="CDD" id="cd05372">
    <property type="entry name" value="ENR_SDR"/>
    <property type="match status" value="1"/>
</dbReference>
<feature type="binding site" evidence="12">
    <location>
        <begin position="20"/>
        <end position="21"/>
    </location>
    <ligand>
        <name>NAD(+)</name>
        <dbReference type="ChEBI" id="CHEBI:57540"/>
    </ligand>
</feature>
<dbReference type="PIRSF" id="PIRSF000094">
    <property type="entry name" value="Enoyl-ACP_rdct"/>
    <property type="match status" value="1"/>
</dbReference>
<feature type="binding site" evidence="12">
    <location>
        <position position="93"/>
    </location>
    <ligand>
        <name>NAD(+)</name>
        <dbReference type="ChEBI" id="CHEBI:57540"/>
    </ligand>
</feature>
<keyword evidence="3 10" id="KW-0444">Lipid biosynthesis</keyword>
<comment type="similarity">
    <text evidence="2 10">Belongs to the short-chain dehydrogenases/reductases (SDR) family. FabI subfamily.</text>
</comment>
<keyword evidence="6 10" id="KW-0520">NAD</keyword>
<feature type="binding site" evidence="12">
    <location>
        <position position="41"/>
    </location>
    <ligand>
        <name>NAD(+)</name>
        <dbReference type="ChEBI" id="CHEBI:57540"/>
    </ligand>
</feature>
<evidence type="ECO:0000256" key="11">
    <source>
        <dbReference type="PIRSR" id="PIRSR000094-1"/>
    </source>
</evidence>
<evidence type="ECO:0000313" key="13">
    <source>
        <dbReference type="EMBL" id="TWI82829.1"/>
    </source>
</evidence>
<proteinExistence type="inferred from homology"/>
<evidence type="ECO:0000256" key="9">
    <source>
        <dbReference type="ARBA" id="ARBA00048572"/>
    </source>
</evidence>
<reference evidence="13 14" key="1">
    <citation type="submission" date="2019-07" db="EMBL/GenBank/DDBJ databases">
        <title>Genomic Encyclopedia of Archaeal and Bacterial Type Strains, Phase II (KMG-II): from individual species to whole genera.</title>
        <authorList>
            <person name="Goeker M."/>
        </authorList>
    </citation>
    <scope>NUCLEOTIDE SEQUENCE [LARGE SCALE GENOMIC DNA]</scope>
    <source>
        <strain evidence="13 14">ATCC BAA-252</strain>
    </source>
</reference>
<gene>
    <name evidence="13" type="ORF">JM93_03344</name>
</gene>
<dbReference type="FunFam" id="3.40.50.720:FF:000054">
    <property type="entry name" value="Enoyl-[acyl-carrier-protein] reductase [NADH]"/>
    <property type="match status" value="1"/>
</dbReference>
<evidence type="ECO:0000256" key="3">
    <source>
        <dbReference type="ARBA" id="ARBA00022516"/>
    </source>
</evidence>
<dbReference type="Gene3D" id="3.40.50.720">
    <property type="entry name" value="NAD(P)-binding Rossmann-like Domain"/>
    <property type="match status" value="1"/>
</dbReference>
<feature type="binding site" evidence="12">
    <location>
        <position position="163"/>
    </location>
    <ligand>
        <name>NAD(+)</name>
        <dbReference type="ChEBI" id="CHEBI:57540"/>
    </ligand>
</feature>
<feature type="binding site" evidence="12">
    <location>
        <begin position="65"/>
        <end position="66"/>
    </location>
    <ligand>
        <name>NAD(+)</name>
        <dbReference type="ChEBI" id="CHEBI:57540"/>
    </ligand>
</feature>
<evidence type="ECO:0000256" key="10">
    <source>
        <dbReference type="PIRNR" id="PIRNR000094"/>
    </source>
</evidence>
<keyword evidence="4" id="KW-0276">Fatty acid metabolism</keyword>
<dbReference type="NCBIfam" id="NF005078">
    <property type="entry name" value="PRK06505.1"/>
    <property type="match status" value="1"/>
</dbReference>
<dbReference type="InterPro" id="IPR014358">
    <property type="entry name" value="Enoyl-ACP_Rdtase_NADH"/>
</dbReference>
<keyword evidence="7" id="KW-0443">Lipid metabolism</keyword>
<evidence type="ECO:0000256" key="6">
    <source>
        <dbReference type="ARBA" id="ARBA00023027"/>
    </source>
</evidence>
<keyword evidence="8 10" id="KW-0275">Fatty acid biosynthesis</keyword>
<dbReference type="PANTHER" id="PTHR43159:SF2">
    <property type="entry name" value="ENOYL-[ACYL-CARRIER-PROTEIN] REDUCTASE [NADH], CHLOROPLASTIC"/>
    <property type="match status" value="1"/>
</dbReference>
<accession>A0A562SNE0</accession>
<evidence type="ECO:0000256" key="5">
    <source>
        <dbReference type="ARBA" id="ARBA00023002"/>
    </source>
</evidence>
<feature type="active site" description="Proton acceptor" evidence="11">
    <location>
        <position position="156"/>
    </location>
</feature>
<dbReference type="InterPro" id="IPR036291">
    <property type="entry name" value="NAD(P)-bd_dom_sf"/>
</dbReference>
<dbReference type="SUPFAM" id="SSF51735">
    <property type="entry name" value="NAD(P)-binding Rossmann-fold domains"/>
    <property type="match status" value="1"/>
</dbReference>
<evidence type="ECO:0000256" key="1">
    <source>
        <dbReference type="ARBA" id="ARBA00005194"/>
    </source>
</evidence>
<feature type="binding site" evidence="12">
    <location>
        <begin position="192"/>
        <end position="196"/>
    </location>
    <ligand>
        <name>NAD(+)</name>
        <dbReference type="ChEBI" id="CHEBI:57540"/>
    </ligand>
</feature>
<dbReference type="UniPathway" id="UPA00094"/>
<comment type="pathway">
    <text evidence="1">Lipid metabolism; fatty acid biosynthesis.</text>
</comment>
<comment type="caution">
    <text evidence="13">The sequence shown here is derived from an EMBL/GenBank/DDBJ whole genome shotgun (WGS) entry which is preliminary data.</text>
</comment>
<dbReference type="GO" id="GO:0004318">
    <property type="term" value="F:enoyl-[acyl-carrier-protein] reductase (NADH) activity"/>
    <property type="evidence" value="ECO:0007669"/>
    <property type="project" value="UniProtKB-EC"/>
</dbReference>